<dbReference type="EMBL" id="MU006217">
    <property type="protein sequence ID" value="KAF2832152.1"/>
    <property type="molecule type" value="Genomic_DNA"/>
</dbReference>
<dbReference type="GO" id="GO:0003676">
    <property type="term" value="F:nucleic acid binding"/>
    <property type="evidence" value="ECO:0007669"/>
    <property type="project" value="InterPro"/>
</dbReference>
<dbReference type="InterPro" id="IPR012677">
    <property type="entry name" value="Nucleotide-bd_a/b_plait_sf"/>
</dbReference>
<sequence length="486" mass="53916">MDGRTRVNSDTMKGLLGRQLASITDTLARASQRRDTELRQKAYFKSPPAPAAQVPSPTNPSLTSDTEGTGSDSGDSVGFASLQKGRDSEDFSFEDFDASILKGDNVTRSSLPEGYTFDDEDPKTLFESFDRDEPSTSIKDDTSPQQRLVQLSRPEFADRAHDMDDPKTMLAELRKMSFDDEPNSIDVGIVLADMEKISFMDGSTTDGWDIDPKLLLAQFEHGNSAANEVNTHVDGDDDPKRMLADMEGRVSSLQVATMTSSSEDNQKAMLADLEGRIPEPDGEPPENTQGNLEALYDRLMGILSPGIITQSPEVKLAIIGTREADIDPAIVPYFVAFQLEKAGCKWEEVKGWTTYLFSSGLDGYEAHLEKDRIVQQATEELDKTIRYTLGEVERYLGETSPARVSRRLIVSNLAADVGIQDLEEFFYRHRFVVYEFKILSGRDPAKRTQIAHVDMVTREAAVKASYMTGSIFGLMLDIRLAVEQEG</sequence>
<organism evidence="2 3">
    <name type="scientific">Ophiobolus disseminans</name>
    <dbReference type="NCBI Taxonomy" id="1469910"/>
    <lineage>
        <taxon>Eukaryota</taxon>
        <taxon>Fungi</taxon>
        <taxon>Dikarya</taxon>
        <taxon>Ascomycota</taxon>
        <taxon>Pezizomycotina</taxon>
        <taxon>Dothideomycetes</taxon>
        <taxon>Pleosporomycetidae</taxon>
        <taxon>Pleosporales</taxon>
        <taxon>Pleosporineae</taxon>
        <taxon>Phaeosphaeriaceae</taxon>
        <taxon>Ophiobolus</taxon>
    </lineage>
</organism>
<evidence type="ECO:0008006" key="4">
    <source>
        <dbReference type="Google" id="ProtNLM"/>
    </source>
</evidence>
<name>A0A6A7AFV8_9PLEO</name>
<feature type="region of interest" description="Disordered" evidence="1">
    <location>
        <begin position="30"/>
        <end position="81"/>
    </location>
</feature>
<dbReference type="SUPFAM" id="SSF54928">
    <property type="entry name" value="RNA-binding domain, RBD"/>
    <property type="match status" value="1"/>
</dbReference>
<evidence type="ECO:0000256" key="1">
    <source>
        <dbReference type="SAM" id="MobiDB-lite"/>
    </source>
</evidence>
<dbReference type="OrthoDB" id="3796937at2759"/>
<dbReference type="Proteomes" id="UP000799424">
    <property type="component" value="Unassembled WGS sequence"/>
</dbReference>
<protein>
    <recommendedName>
        <fullName evidence="4">RRM domain-containing protein</fullName>
    </recommendedName>
</protein>
<dbReference type="Gene3D" id="3.30.70.330">
    <property type="match status" value="1"/>
</dbReference>
<keyword evidence="3" id="KW-1185">Reference proteome</keyword>
<evidence type="ECO:0000313" key="2">
    <source>
        <dbReference type="EMBL" id="KAF2832152.1"/>
    </source>
</evidence>
<reference evidence="2" key="1">
    <citation type="journal article" date="2020" name="Stud. Mycol.">
        <title>101 Dothideomycetes genomes: a test case for predicting lifestyles and emergence of pathogens.</title>
        <authorList>
            <person name="Haridas S."/>
            <person name="Albert R."/>
            <person name="Binder M."/>
            <person name="Bloem J."/>
            <person name="Labutti K."/>
            <person name="Salamov A."/>
            <person name="Andreopoulos B."/>
            <person name="Baker S."/>
            <person name="Barry K."/>
            <person name="Bills G."/>
            <person name="Bluhm B."/>
            <person name="Cannon C."/>
            <person name="Castanera R."/>
            <person name="Culley D."/>
            <person name="Daum C."/>
            <person name="Ezra D."/>
            <person name="Gonzalez J."/>
            <person name="Henrissat B."/>
            <person name="Kuo A."/>
            <person name="Liang C."/>
            <person name="Lipzen A."/>
            <person name="Lutzoni F."/>
            <person name="Magnuson J."/>
            <person name="Mondo S."/>
            <person name="Nolan M."/>
            <person name="Ohm R."/>
            <person name="Pangilinan J."/>
            <person name="Park H.-J."/>
            <person name="Ramirez L."/>
            <person name="Alfaro M."/>
            <person name="Sun H."/>
            <person name="Tritt A."/>
            <person name="Yoshinaga Y."/>
            <person name="Zwiers L.-H."/>
            <person name="Turgeon B."/>
            <person name="Goodwin S."/>
            <person name="Spatafora J."/>
            <person name="Crous P."/>
            <person name="Grigoriev I."/>
        </authorList>
    </citation>
    <scope>NUCLEOTIDE SEQUENCE</scope>
    <source>
        <strain evidence="2">CBS 113818</strain>
    </source>
</reference>
<gene>
    <name evidence="2" type="ORF">CC86DRAFT_462519</name>
</gene>
<evidence type="ECO:0000313" key="3">
    <source>
        <dbReference type="Proteomes" id="UP000799424"/>
    </source>
</evidence>
<dbReference type="AlphaFoldDB" id="A0A6A7AFV8"/>
<accession>A0A6A7AFV8</accession>
<proteinExistence type="predicted"/>
<dbReference type="CDD" id="cd00590">
    <property type="entry name" value="RRM_SF"/>
    <property type="match status" value="1"/>
</dbReference>
<dbReference type="InterPro" id="IPR035979">
    <property type="entry name" value="RBD_domain_sf"/>
</dbReference>
<feature type="compositionally biased region" description="Polar residues" evidence="1">
    <location>
        <begin position="55"/>
        <end position="74"/>
    </location>
</feature>